<organism evidence="1 2">
    <name type="scientific">Multifurca ochricompacta</name>
    <dbReference type="NCBI Taxonomy" id="376703"/>
    <lineage>
        <taxon>Eukaryota</taxon>
        <taxon>Fungi</taxon>
        <taxon>Dikarya</taxon>
        <taxon>Basidiomycota</taxon>
        <taxon>Agaricomycotina</taxon>
        <taxon>Agaricomycetes</taxon>
        <taxon>Russulales</taxon>
        <taxon>Russulaceae</taxon>
        <taxon>Multifurca</taxon>
    </lineage>
</organism>
<dbReference type="EMBL" id="WTXG01000006">
    <property type="protein sequence ID" value="KAI0305288.1"/>
    <property type="molecule type" value="Genomic_DNA"/>
</dbReference>
<proteinExistence type="predicted"/>
<dbReference type="AlphaFoldDB" id="A0AAD4M924"/>
<keyword evidence="2" id="KW-1185">Reference proteome</keyword>
<sequence>MLNGHPSISGQSLNTQNDGHASGVVYFAESSGIANIEVELRAFYESEDALQRRAVCALRRSQGEFGIGIFTSPKHQGAWDNLALEITVWLPGPPSEVDVVFIPLLGTDLPNFHHVIGDLPTHVFGLVELSSTNAPIEVGCAEKTQIIMSNRYIRGKFDVSSSLELATTHEFISAEISAYNDNDCILTDVIFSTTNAYGLFSTKFANFHKWERIKRSFRVMAHSSNSLLEIRFTEQALDSILDQDVRSTDGISNVYLHPVYEGSFELLPTTTLPSCT</sequence>
<gene>
    <name evidence="1" type="ORF">B0F90DRAFT_1885702</name>
</gene>
<evidence type="ECO:0000313" key="1">
    <source>
        <dbReference type="EMBL" id="KAI0305288.1"/>
    </source>
</evidence>
<name>A0AAD4M924_9AGAM</name>
<protein>
    <submittedName>
        <fullName evidence="1">Uncharacterized protein</fullName>
    </submittedName>
</protein>
<comment type="caution">
    <text evidence="1">The sequence shown here is derived from an EMBL/GenBank/DDBJ whole genome shotgun (WGS) entry which is preliminary data.</text>
</comment>
<evidence type="ECO:0000313" key="2">
    <source>
        <dbReference type="Proteomes" id="UP001203297"/>
    </source>
</evidence>
<accession>A0AAD4M924</accession>
<reference evidence="1" key="1">
    <citation type="journal article" date="2022" name="New Phytol.">
        <title>Evolutionary transition to the ectomycorrhizal habit in the genomes of a hyperdiverse lineage of mushroom-forming fungi.</title>
        <authorList>
            <person name="Looney B."/>
            <person name="Miyauchi S."/>
            <person name="Morin E."/>
            <person name="Drula E."/>
            <person name="Courty P.E."/>
            <person name="Kohler A."/>
            <person name="Kuo A."/>
            <person name="LaButti K."/>
            <person name="Pangilinan J."/>
            <person name="Lipzen A."/>
            <person name="Riley R."/>
            <person name="Andreopoulos W."/>
            <person name="He G."/>
            <person name="Johnson J."/>
            <person name="Nolan M."/>
            <person name="Tritt A."/>
            <person name="Barry K.W."/>
            <person name="Grigoriev I.V."/>
            <person name="Nagy L.G."/>
            <person name="Hibbett D."/>
            <person name="Henrissat B."/>
            <person name="Matheny P.B."/>
            <person name="Labbe J."/>
            <person name="Martin F.M."/>
        </authorList>
    </citation>
    <scope>NUCLEOTIDE SEQUENCE</scope>
    <source>
        <strain evidence="1">BPL690</strain>
    </source>
</reference>
<dbReference type="Proteomes" id="UP001203297">
    <property type="component" value="Unassembled WGS sequence"/>
</dbReference>